<evidence type="ECO:0000256" key="2">
    <source>
        <dbReference type="ARBA" id="ARBA00023180"/>
    </source>
</evidence>
<feature type="transmembrane region" description="Helical" evidence="6">
    <location>
        <begin position="72"/>
        <end position="91"/>
    </location>
</feature>
<keyword evidence="2" id="KW-0325">Glycoprotein</keyword>
<dbReference type="EMBL" id="OX597820">
    <property type="protein sequence ID" value="CAI9725659.1"/>
    <property type="molecule type" value="Genomic_DNA"/>
</dbReference>
<evidence type="ECO:0000259" key="7">
    <source>
        <dbReference type="Pfam" id="PF00685"/>
    </source>
</evidence>
<dbReference type="Pfam" id="PF00685">
    <property type="entry name" value="Sulfotransfer_1"/>
    <property type="match status" value="1"/>
</dbReference>
<keyword evidence="6" id="KW-1133">Transmembrane helix</keyword>
<feature type="active site" description="For sulfotransferase activity" evidence="3">
    <location>
        <position position="462"/>
    </location>
</feature>
<keyword evidence="6" id="KW-0472">Membrane</keyword>
<evidence type="ECO:0000313" key="9">
    <source>
        <dbReference type="Proteomes" id="UP001162480"/>
    </source>
</evidence>
<evidence type="ECO:0000256" key="1">
    <source>
        <dbReference type="ARBA" id="ARBA00022679"/>
    </source>
</evidence>
<accession>A0AA36F604</accession>
<evidence type="ECO:0000256" key="5">
    <source>
        <dbReference type="SAM" id="MobiDB-lite"/>
    </source>
</evidence>
<keyword evidence="6" id="KW-0812">Transmembrane</keyword>
<dbReference type="InterPro" id="IPR000863">
    <property type="entry name" value="Sulfotransferase_dom"/>
</dbReference>
<feature type="compositionally biased region" description="Low complexity" evidence="5">
    <location>
        <begin position="248"/>
        <end position="267"/>
    </location>
</feature>
<feature type="binding site" evidence="4">
    <location>
        <begin position="462"/>
        <end position="466"/>
    </location>
    <ligand>
        <name>3'-phosphoadenylyl sulfate</name>
        <dbReference type="ChEBI" id="CHEBI:58339"/>
    </ligand>
</feature>
<evidence type="ECO:0000256" key="4">
    <source>
        <dbReference type="PIRSR" id="PIRSR637359-2"/>
    </source>
</evidence>
<evidence type="ECO:0000256" key="6">
    <source>
        <dbReference type="SAM" id="Phobius"/>
    </source>
</evidence>
<proteinExistence type="predicted"/>
<evidence type="ECO:0000313" key="8">
    <source>
        <dbReference type="EMBL" id="CAI9725659.1"/>
    </source>
</evidence>
<dbReference type="AlphaFoldDB" id="A0AA36F604"/>
<dbReference type="PANTHER" id="PTHR10605">
    <property type="entry name" value="HEPARAN SULFATE SULFOTRANSFERASE"/>
    <property type="match status" value="1"/>
</dbReference>
<dbReference type="InterPro" id="IPR037359">
    <property type="entry name" value="NST/OST"/>
</dbReference>
<feature type="compositionally biased region" description="Basic and acidic residues" evidence="5">
    <location>
        <begin position="237"/>
        <end position="246"/>
    </location>
</feature>
<sequence length="618" mass="71805">MERIVYECSSVVKSFNQPFSRNNQPHQYSHHHPQPYKQLQSEQHSQHQQDYHIYRPKHFVSSKKFLQFARKLLLFLFCVCTFTCVLLYAFVTANCNTLVTLSGGSLAVIETDRLNDVVIAREFQRPIDSRFKLSSFLNLSNVFPFRKISGKQLQGRSNKRRRNTVPVPVSLNVVAPVHVRVSKSRNIRPKTSTVIPFRFAKPPSQTSGQPAPGRRQRKSPRRLASMAVKKQNGHHGLRTDGVRNSDDTVNNVKVYKYKKNNTNNKNNSNKRYKNTVRFVGSNRNDNSFRNWQVPWSANEEKRSDYSENLVNKTRERRMVQQHRDDRSVDSDRAVYQRYDGTILSQSNDLLSNQKINRNNKDSIKNSKNNRNYNDDDDNLNKEANTYNTGYIMENNNNNKSNNRNNSNDSHDIDGGGGNGVGDGEVVGERKGIYNDGRPLHIQRIRQNATKKLPQAIIIGVKKCGTRALLEYLRLHPDMKGTGPEPHFFDRHYYKGLEWYRKKMPATIDGQMTIEKTPSYFITKEVPKRIFNMSKEMKILVIVRDPVTRAISDYTQLASKRMNQMKRFEELAFLNTSTRIVDTSRNIIRIGVYAKFLERWLHYFPLSQMHFIYGGKEDI</sequence>
<keyword evidence="9" id="KW-1185">Reference proteome</keyword>
<protein>
    <submittedName>
        <fullName evidence="8">Heparan sulfate glucosamine 3-O-sulfotransferase 6-like</fullName>
    </submittedName>
</protein>
<gene>
    <name evidence="8" type="ORF">OCTVUL_1B012438</name>
</gene>
<reference evidence="8" key="1">
    <citation type="submission" date="2023-08" db="EMBL/GenBank/DDBJ databases">
        <authorList>
            <person name="Alioto T."/>
            <person name="Alioto T."/>
            <person name="Gomez Garrido J."/>
        </authorList>
    </citation>
    <scope>NUCLEOTIDE SEQUENCE</scope>
</reference>
<dbReference type="FunFam" id="3.40.50.300:FF:002997">
    <property type="entry name" value="Sulfotransferase"/>
    <property type="match status" value="1"/>
</dbReference>
<dbReference type="SUPFAM" id="SSF52540">
    <property type="entry name" value="P-loop containing nucleoside triphosphate hydrolases"/>
    <property type="match status" value="1"/>
</dbReference>
<evidence type="ECO:0000256" key="3">
    <source>
        <dbReference type="PIRSR" id="PIRSR637359-1"/>
    </source>
</evidence>
<dbReference type="InterPro" id="IPR027417">
    <property type="entry name" value="P-loop_NTPase"/>
</dbReference>
<feature type="compositionally biased region" description="Gly residues" evidence="5">
    <location>
        <begin position="414"/>
        <end position="424"/>
    </location>
</feature>
<dbReference type="Gene3D" id="3.40.50.300">
    <property type="entry name" value="P-loop containing nucleotide triphosphate hydrolases"/>
    <property type="match status" value="1"/>
</dbReference>
<feature type="region of interest" description="Disordered" evidence="5">
    <location>
        <begin position="349"/>
        <end position="431"/>
    </location>
</feature>
<dbReference type="PANTHER" id="PTHR10605:SF72">
    <property type="entry name" value="HEPARAN SULFATE 3-O SULFOTRANSFERASE-B, ISOFORM A"/>
    <property type="match status" value="1"/>
</dbReference>
<organism evidence="8 9">
    <name type="scientific">Octopus vulgaris</name>
    <name type="common">Common octopus</name>
    <dbReference type="NCBI Taxonomy" id="6645"/>
    <lineage>
        <taxon>Eukaryota</taxon>
        <taxon>Metazoa</taxon>
        <taxon>Spiralia</taxon>
        <taxon>Lophotrochozoa</taxon>
        <taxon>Mollusca</taxon>
        <taxon>Cephalopoda</taxon>
        <taxon>Coleoidea</taxon>
        <taxon>Octopodiformes</taxon>
        <taxon>Octopoda</taxon>
        <taxon>Incirrata</taxon>
        <taxon>Octopodidae</taxon>
        <taxon>Octopus</taxon>
    </lineage>
</organism>
<feature type="compositionally biased region" description="Low complexity" evidence="5">
    <location>
        <begin position="394"/>
        <end position="407"/>
    </location>
</feature>
<feature type="binding site" evidence="4">
    <location>
        <position position="543"/>
    </location>
    <ligand>
        <name>3'-phosphoadenylyl sulfate</name>
        <dbReference type="ChEBI" id="CHEBI:58339"/>
    </ligand>
</feature>
<dbReference type="GO" id="GO:0008467">
    <property type="term" value="F:[heparan sulfate]-glucosamine 3-sulfotransferase activity"/>
    <property type="evidence" value="ECO:0007669"/>
    <property type="project" value="TreeGrafter"/>
</dbReference>
<feature type="region of interest" description="Disordered" evidence="5">
    <location>
        <begin position="194"/>
        <end position="272"/>
    </location>
</feature>
<feature type="binding site" evidence="4">
    <location>
        <position position="551"/>
    </location>
    <ligand>
        <name>3'-phosphoadenylyl sulfate</name>
        <dbReference type="ChEBI" id="CHEBI:58339"/>
    </ligand>
</feature>
<keyword evidence="1" id="KW-0808">Transferase</keyword>
<name>A0AA36F604_OCTVU</name>
<dbReference type="Proteomes" id="UP001162480">
    <property type="component" value="Chromosome 7"/>
</dbReference>
<feature type="domain" description="Sulfotransferase" evidence="7">
    <location>
        <begin position="453"/>
        <end position="613"/>
    </location>
</feature>